<comment type="caution">
    <text evidence="1">The sequence shown here is derived from an EMBL/GenBank/DDBJ whole genome shotgun (WGS) entry which is preliminary data.</text>
</comment>
<dbReference type="InterPro" id="IPR023393">
    <property type="entry name" value="START-like_dom_sf"/>
</dbReference>
<dbReference type="SUPFAM" id="SSF55961">
    <property type="entry name" value="Bet v1-like"/>
    <property type="match status" value="1"/>
</dbReference>
<sequence>MEEIHFPERYTPGTTDNFVSNETFVKGLSAQQVWPFLHDTATWPGYYENVSDLSTPNGSRLNRGDRFSFATFGFPPLEAEVIECEPPGSGRAARLAWRAWMPDRTLDVVHAWLLEDLAGDRVRILTQESQLGPSAAELAAQRPNPMLNGHQAWLDGLIAAASR</sequence>
<organism evidence="1 2">
    <name type="scientific">Nonomuraea monospora</name>
    <dbReference type="NCBI Taxonomy" id="568818"/>
    <lineage>
        <taxon>Bacteria</taxon>
        <taxon>Bacillati</taxon>
        <taxon>Actinomycetota</taxon>
        <taxon>Actinomycetes</taxon>
        <taxon>Streptosporangiales</taxon>
        <taxon>Streptosporangiaceae</taxon>
        <taxon>Nonomuraea</taxon>
    </lineage>
</organism>
<dbReference type="EMBL" id="BAAAQX010000041">
    <property type="protein sequence ID" value="GAA2214505.1"/>
    <property type="molecule type" value="Genomic_DNA"/>
</dbReference>
<reference evidence="1 2" key="1">
    <citation type="journal article" date="2019" name="Int. J. Syst. Evol. Microbiol.">
        <title>The Global Catalogue of Microorganisms (GCM) 10K type strain sequencing project: providing services to taxonomists for standard genome sequencing and annotation.</title>
        <authorList>
            <consortium name="The Broad Institute Genomics Platform"/>
            <consortium name="The Broad Institute Genome Sequencing Center for Infectious Disease"/>
            <person name="Wu L."/>
            <person name="Ma J."/>
        </authorList>
    </citation>
    <scope>NUCLEOTIDE SEQUENCE [LARGE SCALE GENOMIC DNA]</scope>
    <source>
        <strain evidence="1 2">JCM 16114</strain>
    </source>
</reference>
<dbReference type="RefSeq" id="WP_344492168.1">
    <property type="nucleotide sequence ID" value="NZ_BAAAQX010000041.1"/>
</dbReference>
<gene>
    <name evidence="1" type="ORF">GCM10009850_099700</name>
</gene>
<accession>A0ABN3CZ18</accession>
<protein>
    <submittedName>
        <fullName evidence="1">SRPBCC domain-containing protein</fullName>
    </submittedName>
</protein>
<proteinExistence type="predicted"/>
<evidence type="ECO:0000313" key="1">
    <source>
        <dbReference type="EMBL" id="GAA2214505.1"/>
    </source>
</evidence>
<keyword evidence="2" id="KW-1185">Reference proteome</keyword>
<name>A0ABN3CZ18_9ACTN</name>
<dbReference type="Gene3D" id="3.30.530.20">
    <property type="match status" value="1"/>
</dbReference>
<dbReference type="Proteomes" id="UP001499843">
    <property type="component" value="Unassembled WGS sequence"/>
</dbReference>
<evidence type="ECO:0000313" key="2">
    <source>
        <dbReference type="Proteomes" id="UP001499843"/>
    </source>
</evidence>